<organism evidence="1 2">
    <name type="scientific">Eretmocerus hayati</name>
    <dbReference type="NCBI Taxonomy" id="131215"/>
    <lineage>
        <taxon>Eukaryota</taxon>
        <taxon>Metazoa</taxon>
        <taxon>Ecdysozoa</taxon>
        <taxon>Arthropoda</taxon>
        <taxon>Hexapoda</taxon>
        <taxon>Insecta</taxon>
        <taxon>Pterygota</taxon>
        <taxon>Neoptera</taxon>
        <taxon>Endopterygota</taxon>
        <taxon>Hymenoptera</taxon>
        <taxon>Apocrita</taxon>
        <taxon>Proctotrupomorpha</taxon>
        <taxon>Chalcidoidea</taxon>
        <taxon>Aphelinidae</taxon>
        <taxon>Aphelininae</taxon>
        <taxon>Eretmocerus</taxon>
    </lineage>
</organism>
<name>A0ACC2NKY5_9HYME</name>
<gene>
    <name evidence="1" type="ORF">QAD02_003117</name>
</gene>
<evidence type="ECO:0000313" key="1">
    <source>
        <dbReference type="EMBL" id="KAJ8671858.1"/>
    </source>
</evidence>
<sequence>MAMKERMLSERAYVEQLPHESEAVLVKRAMQVAYDRDNDLSRVSGSSPKMTAEQCKDIHTIGYARDLGGRAVGIENYLGELKESLIHFGRCYLGKVEGVNVPTSFIGGVGSGTYPHLEELDSMSMNYLIFGLKSWGGMHRS</sequence>
<evidence type="ECO:0000313" key="2">
    <source>
        <dbReference type="Proteomes" id="UP001239111"/>
    </source>
</evidence>
<accession>A0ACC2NKY5</accession>
<keyword evidence="2" id="KW-1185">Reference proteome</keyword>
<dbReference type="Proteomes" id="UP001239111">
    <property type="component" value="Chromosome 3"/>
</dbReference>
<reference evidence="1" key="1">
    <citation type="submission" date="2023-04" db="EMBL/GenBank/DDBJ databases">
        <title>A chromosome-level genome assembly of the parasitoid wasp Eretmocerus hayati.</title>
        <authorList>
            <person name="Zhong Y."/>
            <person name="Liu S."/>
            <person name="Liu Y."/>
        </authorList>
    </citation>
    <scope>NUCLEOTIDE SEQUENCE</scope>
    <source>
        <strain evidence="1">ZJU_SS_LIU_2023</strain>
    </source>
</reference>
<comment type="caution">
    <text evidence="1">The sequence shown here is derived from an EMBL/GenBank/DDBJ whole genome shotgun (WGS) entry which is preliminary data.</text>
</comment>
<dbReference type="EMBL" id="CM056743">
    <property type="protein sequence ID" value="KAJ8671858.1"/>
    <property type="molecule type" value="Genomic_DNA"/>
</dbReference>
<proteinExistence type="predicted"/>
<protein>
    <submittedName>
        <fullName evidence="1">Uncharacterized protein</fullName>
    </submittedName>
</protein>